<evidence type="ECO:0000256" key="1">
    <source>
        <dbReference type="SAM" id="MobiDB-lite"/>
    </source>
</evidence>
<dbReference type="PROSITE" id="PS50943">
    <property type="entry name" value="HTH_CROC1"/>
    <property type="match status" value="1"/>
</dbReference>
<feature type="domain" description="HTH cro/C1-type" evidence="2">
    <location>
        <begin position="36"/>
        <end position="84"/>
    </location>
</feature>
<dbReference type="EMBL" id="CP017157">
    <property type="protein sequence ID" value="AOP51067.1"/>
    <property type="molecule type" value="Genomic_DNA"/>
</dbReference>
<reference evidence="3 4" key="1">
    <citation type="submission" date="2016-09" db="EMBL/GenBank/DDBJ databases">
        <title>Complete genome sequencing of Streptomyces lydicus 103 and metabolic pathways analysis of antibiotic biosynthesis.</title>
        <authorList>
            <person name="Jia N."/>
            <person name="Ding M.-Z."/>
            <person name="Gao F."/>
            <person name="Yuan Y.-J."/>
        </authorList>
    </citation>
    <scope>NUCLEOTIDE SEQUENCE [LARGE SCALE GENOMIC DNA]</scope>
    <source>
        <strain evidence="3 4">103</strain>
    </source>
</reference>
<name>A0A1D7VWF6_9ACTN</name>
<keyword evidence="4" id="KW-1185">Reference proteome</keyword>
<dbReference type="OrthoDB" id="4273543at2"/>
<evidence type="ECO:0000259" key="2">
    <source>
        <dbReference type="PROSITE" id="PS50943"/>
    </source>
</evidence>
<protein>
    <submittedName>
        <fullName evidence="3">Transcriptional regulator</fullName>
    </submittedName>
</protein>
<dbReference type="Pfam" id="PF01381">
    <property type="entry name" value="HTH_3"/>
    <property type="match status" value="1"/>
</dbReference>
<evidence type="ECO:0000313" key="3">
    <source>
        <dbReference type="EMBL" id="AOP51067.1"/>
    </source>
</evidence>
<sequence>MNIRRHAGSAAQRRGTPAVIDESEDFGPWLGRQLRRRDMTQAELATTVGVTRAAVSAWITGRAQPRPETVRLIADVFDTDLATVYERTSDAVAARPVTWYHRPAHADGGREFGNAAAFAFDADLGVLAREATQNSLDERRDPTRPVRVRYILHELTGEHLRSFLDAVQWESLKAHYAAAATTDQKVGRALAEGLREMEASGSLLLLRVDDYNSNGLTGPEYEDGRFAAVVRRQLDSHKGDNRRAGGSYGLGKATLWATSRLGLVLINSTLSVPHEGRTARRLIGRLDLPWREVGGEAFAGPAWFGEPDSDRAFENVSRSWWGVEQETARLHLEREGEDPGTSFLVVGAHDAAAVAAGDEGLQAMHNKLCDSLAENFWAAMTGTDTVPPLLEASVRTLRNGAELIPETRVSPEQRRPALARALRAYLAGETVTELTSRTDVVERTVTLTVPPLRTDGKGSTAVTHDAVLLITPADESDRTHSQVVSMRGNRMRITGRRPRNLGLGVEPYQAVLLAGFATARDGEDVVRAEAFLRASEPPEHNRWEWTEELSDTYVRGAKKRLDEFRVAADDTLRATLGARAVTPADGAGPELLRSLLRLTAATGGGRKGVRRGRGYPAVDDIDGEVDTIGAWSLRVRVAVPQQDDPWHLSPTVCFGAGGSGAGSPVRWAELTATENCSFSGDVLVVAPGVRYAMFSGVTDVDSHPVTASRTNVTVTLHKAVEGAARP</sequence>
<dbReference type="SMART" id="SM00530">
    <property type="entry name" value="HTH_XRE"/>
    <property type="match status" value="1"/>
</dbReference>
<proteinExistence type="predicted"/>
<dbReference type="Gene3D" id="1.10.260.40">
    <property type="entry name" value="lambda repressor-like DNA-binding domains"/>
    <property type="match status" value="1"/>
</dbReference>
<dbReference type="KEGG" id="slc:SL103_08255"/>
<organism evidence="3 4">
    <name type="scientific">Streptomyces lydicus</name>
    <dbReference type="NCBI Taxonomy" id="47763"/>
    <lineage>
        <taxon>Bacteria</taxon>
        <taxon>Bacillati</taxon>
        <taxon>Actinomycetota</taxon>
        <taxon>Actinomycetes</taxon>
        <taxon>Kitasatosporales</taxon>
        <taxon>Streptomycetaceae</taxon>
        <taxon>Streptomyces</taxon>
    </lineage>
</organism>
<dbReference type="InterPro" id="IPR001387">
    <property type="entry name" value="Cro/C1-type_HTH"/>
</dbReference>
<dbReference type="GO" id="GO:0003677">
    <property type="term" value="F:DNA binding"/>
    <property type="evidence" value="ECO:0007669"/>
    <property type="project" value="InterPro"/>
</dbReference>
<dbReference type="InterPro" id="IPR010982">
    <property type="entry name" value="Lambda_DNA-bd_dom_sf"/>
</dbReference>
<dbReference type="Proteomes" id="UP000094094">
    <property type="component" value="Chromosome"/>
</dbReference>
<gene>
    <name evidence="3" type="ORF">SL103_08255</name>
</gene>
<feature type="region of interest" description="Disordered" evidence="1">
    <location>
        <begin position="1"/>
        <end position="22"/>
    </location>
</feature>
<dbReference type="AlphaFoldDB" id="A0A1D7VWF6"/>
<evidence type="ECO:0000313" key="4">
    <source>
        <dbReference type="Proteomes" id="UP000094094"/>
    </source>
</evidence>
<dbReference type="SUPFAM" id="SSF47413">
    <property type="entry name" value="lambda repressor-like DNA-binding domains"/>
    <property type="match status" value="1"/>
</dbReference>
<dbReference type="CDD" id="cd00093">
    <property type="entry name" value="HTH_XRE"/>
    <property type="match status" value="1"/>
</dbReference>
<accession>A0A1D7VWF6</accession>